<feature type="region of interest" description="Disordered" evidence="1">
    <location>
        <begin position="1"/>
        <end position="67"/>
    </location>
</feature>
<name>A0AAW2MYL4_SESRA</name>
<gene>
    <name evidence="2" type="ORF">Sradi_4833000</name>
</gene>
<feature type="compositionally biased region" description="Basic and acidic residues" evidence="1">
    <location>
        <begin position="1"/>
        <end position="12"/>
    </location>
</feature>
<protein>
    <submittedName>
        <fullName evidence="2">Uncharacterized protein</fullName>
    </submittedName>
</protein>
<dbReference type="AlphaFoldDB" id="A0AAW2MYL4"/>
<evidence type="ECO:0000256" key="1">
    <source>
        <dbReference type="SAM" id="MobiDB-lite"/>
    </source>
</evidence>
<feature type="compositionally biased region" description="Basic and acidic residues" evidence="1">
    <location>
        <begin position="58"/>
        <end position="67"/>
    </location>
</feature>
<accession>A0AAW2MYL4</accession>
<sequence length="67" mass="7428">MFNKMLQDKALQEGKSPGVGCFTKRPLLKSPNSTPIKRAKWSVGSLAPPATRGWNSRLAEEKTTKKK</sequence>
<organism evidence="2">
    <name type="scientific">Sesamum radiatum</name>
    <name type="common">Black benniseed</name>
    <dbReference type="NCBI Taxonomy" id="300843"/>
    <lineage>
        <taxon>Eukaryota</taxon>
        <taxon>Viridiplantae</taxon>
        <taxon>Streptophyta</taxon>
        <taxon>Embryophyta</taxon>
        <taxon>Tracheophyta</taxon>
        <taxon>Spermatophyta</taxon>
        <taxon>Magnoliopsida</taxon>
        <taxon>eudicotyledons</taxon>
        <taxon>Gunneridae</taxon>
        <taxon>Pentapetalae</taxon>
        <taxon>asterids</taxon>
        <taxon>lamiids</taxon>
        <taxon>Lamiales</taxon>
        <taxon>Pedaliaceae</taxon>
        <taxon>Sesamum</taxon>
    </lineage>
</organism>
<evidence type="ECO:0000313" key="2">
    <source>
        <dbReference type="EMBL" id="KAL0336211.1"/>
    </source>
</evidence>
<proteinExistence type="predicted"/>
<comment type="caution">
    <text evidence="2">The sequence shown here is derived from an EMBL/GenBank/DDBJ whole genome shotgun (WGS) entry which is preliminary data.</text>
</comment>
<reference evidence="2" key="2">
    <citation type="journal article" date="2024" name="Plant">
        <title>Genomic evolution and insights into agronomic trait innovations of Sesamum species.</title>
        <authorList>
            <person name="Miao H."/>
            <person name="Wang L."/>
            <person name="Qu L."/>
            <person name="Liu H."/>
            <person name="Sun Y."/>
            <person name="Le M."/>
            <person name="Wang Q."/>
            <person name="Wei S."/>
            <person name="Zheng Y."/>
            <person name="Lin W."/>
            <person name="Duan Y."/>
            <person name="Cao H."/>
            <person name="Xiong S."/>
            <person name="Wang X."/>
            <person name="Wei L."/>
            <person name="Li C."/>
            <person name="Ma Q."/>
            <person name="Ju M."/>
            <person name="Zhao R."/>
            <person name="Li G."/>
            <person name="Mu C."/>
            <person name="Tian Q."/>
            <person name="Mei H."/>
            <person name="Zhang T."/>
            <person name="Gao T."/>
            <person name="Zhang H."/>
        </authorList>
    </citation>
    <scope>NUCLEOTIDE SEQUENCE</scope>
    <source>
        <strain evidence="2">G02</strain>
    </source>
</reference>
<dbReference type="EMBL" id="JACGWJ010000021">
    <property type="protein sequence ID" value="KAL0336211.1"/>
    <property type="molecule type" value="Genomic_DNA"/>
</dbReference>
<reference evidence="2" key="1">
    <citation type="submission" date="2020-06" db="EMBL/GenBank/DDBJ databases">
        <authorList>
            <person name="Li T."/>
            <person name="Hu X."/>
            <person name="Zhang T."/>
            <person name="Song X."/>
            <person name="Zhang H."/>
            <person name="Dai N."/>
            <person name="Sheng W."/>
            <person name="Hou X."/>
            <person name="Wei L."/>
        </authorList>
    </citation>
    <scope>NUCLEOTIDE SEQUENCE</scope>
    <source>
        <strain evidence="2">G02</strain>
        <tissue evidence="2">Leaf</tissue>
    </source>
</reference>